<keyword evidence="6" id="KW-0731">Sigma factor</keyword>
<evidence type="ECO:0000259" key="9">
    <source>
        <dbReference type="Pfam" id="PF04552"/>
    </source>
</evidence>
<evidence type="ECO:0000259" key="10">
    <source>
        <dbReference type="Pfam" id="PF04963"/>
    </source>
</evidence>
<feature type="domain" description="RNA polymerase sigma factor 54 DNA-binding" evidence="9">
    <location>
        <begin position="296"/>
        <end position="454"/>
    </location>
</feature>
<dbReference type="InterPro" id="IPR000394">
    <property type="entry name" value="RNA_pol_sigma_54"/>
</dbReference>
<dbReference type="Proteomes" id="UP000184082">
    <property type="component" value="Unassembled WGS sequence"/>
</dbReference>
<dbReference type="PANTHER" id="PTHR32248">
    <property type="entry name" value="RNA POLYMERASE SIGMA-54 FACTOR"/>
    <property type="match status" value="1"/>
</dbReference>
<dbReference type="PROSITE" id="PS00718">
    <property type="entry name" value="SIGMA54_2"/>
    <property type="match status" value="1"/>
</dbReference>
<keyword evidence="7" id="KW-0238">DNA-binding</keyword>
<evidence type="ECO:0000256" key="2">
    <source>
        <dbReference type="ARBA" id="ARBA00022478"/>
    </source>
</evidence>
<keyword evidence="8" id="KW-0804">Transcription</keyword>
<dbReference type="GO" id="GO:0001216">
    <property type="term" value="F:DNA-binding transcription activator activity"/>
    <property type="evidence" value="ECO:0007669"/>
    <property type="project" value="InterPro"/>
</dbReference>
<dbReference type="AlphaFoldDB" id="A0A1M6MLC9"/>
<sequence length="455" mass="52948">MRMSYGLNLVQTQKLIMTPELKQAIEILQYNSVELNQFIQEELLNNPILEVPQDKSEIKNSDLIDWKEYFKYSENFSYYNKNVDYEEREEVSFDNFVSNETTLTDHLLFQLQFTLLKGEKKLAAEYIIENIDTNGYLRLDNKEIMMRYRLSEDEVENIIKIIQTFEPVGVGARNLRECLLIQLENKGIKDKIIYKIVSDFLDELASNKINYISKKLNISPHEVQKAVDFIKTLEPKPGRTFSSLRDVKYITPDVIVEKIDNEYIIVVNDITAPKLTINNYYRKLLLNSEIGNNTSSYINRKLNSAIKIIKSIQQRRNTIYKVVKAIVNYQKEFFDKGTIYLKPLTLREIADEIGMHESTVSRAVNGKYLQCPRGIFELKYFFQSGVSNNYGDGMSAESIKSIIKELIDGEDSKKPLSDQAISNELNKIGIKISRRTVAKYRDEMKIPSSSKRKRY</sequence>
<dbReference type="Gene3D" id="1.10.10.60">
    <property type="entry name" value="Homeodomain-like"/>
    <property type="match status" value="1"/>
</dbReference>
<dbReference type="InterPro" id="IPR007046">
    <property type="entry name" value="RNA_pol_sigma_54_core-bd"/>
</dbReference>
<dbReference type="GO" id="GO:0016987">
    <property type="term" value="F:sigma factor activity"/>
    <property type="evidence" value="ECO:0007669"/>
    <property type="project" value="UniProtKB-KW"/>
</dbReference>
<name>A0A1M6MLC9_9FIRM</name>
<evidence type="ECO:0000256" key="6">
    <source>
        <dbReference type="ARBA" id="ARBA00023082"/>
    </source>
</evidence>
<dbReference type="EMBL" id="FRAJ01000004">
    <property type="protein sequence ID" value="SHJ84281.1"/>
    <property type="molecule type" value="Genomic_DNA"/>
</dbReference>
<dbReference type="Pfam" id="PF04552">
    <property type="entry name" value="Sigma54_DBD"/>
    <property type="match status" value="1"/>
</dbReference>
<feature type="domain" description="RNA polymerase sigma factor 54 core-binding" evidence="10">
    <location>
        <begin position="93"/>
        <end position="281"/>
    </location>
</feature>
<proteinExistence type="inferred from homology"/>
<dbReference type="PRINTS" id="PR00045">
    <property type="entry name" value="SIGMA54FCT"/>
</dbReference>
<comment type="similarity">
    <text evidence="1">Belongs to the sigma-54 factor family.</text>
</comment>
<keyword evidence="5" id="KW-0805">Transcription regulation</keyword>
<gene>
    <name evidence="11" type="ORF">SAMN02745883_00604</name>
</gene>
<dbReference type="GO" id="GO:0003677">
    <property type="term" value="F:DNA binding"/>
    <property type="evidence" value="ECO:0007669"/>
    <property type="project" value="UniProtKB-KW"/>
</dbReference>
<dbReference type="GO" id="GO:0000428">
    <property type="term" value="C:DNA-directed RNA polymerase complex"/>
    <property type="evidence" value="ECO:0007669"/>
    <property type="project" value="UniProtKB-KW"/>
</dbReference>
<dbReference type="STRING" id="1121266.SAMN02745883_00604"/>
<evidence type="ECO:0000256" key="3">
    <source>
        <dbReference type="ARBA" id="ARBA00022679"/>
    </source>
</evidence>
<evidence type="ECO:0000256" key="5">
    <source>
        <dbReference type="ARBA" id="ARBA00023015"/>
    </source>
</evidence>
<dbReference type="NCBIfam" id="NF009118">
    <property type="entry name" value="PRK12469.1"/>
    <property type="match status" value="1"/>
</dbReference>
<keyword evidence="2" id="KW-0240">DNA-directed RNA polymerase</keyword>
<keyword evidence="12" id="KW-1185">Reference proteome</keyword>
<dbReference type="Gene3D" id="1.10.10.1330">
    <property type="entry name" value="RNA polymerase sigma-54 factor, core-binding domain"/>
    <property type="match status" value="1"/>
</dbReference>
<dbReference type="InterPro" id="IPR007634">
    <property type="entry name" value="RNA_pol_sigma_54_DNA-bd"/>
</dbReference>
<accession>A0A1M6MLC9</accession>
<reference evidence="11 12" key="1">
    <citation type="submission" date="2016-11" db="EMBL/GenBank/DDBJ databases">
        <authorList>
            <person name="Jaros S."/>
            <person name="Januszkiewicz K."/>
            <person name="Wedrychowicz H."/>
        </authorList>
    </citation>
    <scope>NUCLEOTIDE SEQUENCE [LARGE SCALE GENOMIC DNA]</scope>
    <source>
        <strain evidence="11 12">DSM 14501</strain>
    </source>
</reference>
<keyword evidence="3" id="KW-0808">Transferase</keyword>
<keyword evidence="4" id="KW-0548">Nucleotidyltransferase</keyword>
<dbReference type="GO" id="GO:0016779">
    <property type="term" value="F:nucleotidyltransferase activity"/>
    <property type="evidence" value="ECO:0007669"/>
    <property type="project" value="UniProtKB-KW"/>
</dbReference>
<dbReference type="PROSITE" id="PS50044">
    <property type="entry name" value="SIGMA54_3"/>
    <property type="match status" value="1"/>
</dbReference>
<dbReference type="PROSITE" id="PS00717">
    <property type="entry name" value="SIGMA54_1"/>
    <property type="match status" value="1"/>
</dbReference>
<organism evidence="11 12">
    <name type="scientific">Caminicella sporogenes DSM 14501</name>
    <dbReference type="NCBI Taxonomy" id="1121266"/>
    <lineage>
        <taxon>Bacteria</taxon>
        <taxon>Bacillati</taxon>
        <taxon>Bacillota</taxon>
        <taxon>Clostridia</taxon>
        <taxon>Peptostreptococcales</taxon>
        <taxon>Caminicellaceae</taxon>
        <taxon>Caminicella</taxon>
    </lineage>
</organism>
<evidence type="ECO:0000256" key="1">
    <source>
        <dbReference type="ARBA" id="ARBA00008798"/>
    </source>
</evidence>
<dbReference type="Pfam" id="PF00309">
    <property type="entry name" value="Sigma54_AID"/>
    <property type="match status" value="1"/>
</dbReference>
<dbReference type="RefSeq" id="WP_072965904.1">
    <property type="nucleotide sequence ID" value="NZ_FRAJ01000004.1"/>
</dbReference>
<dbReference type="GO" id="GO:0006352">
    <property type="term" value="P:DNA-templated transcription initiation"/>
    <property type="evidence" value="ECO:0007669"/>
    <property type="project" value="InterPro"/>
</dbReference>
<dbReference type="NCBIfam" id="TIGR02395">
    <property type="entry name" value="rpoN_sigma"/>
    <property type="match status" value="1"/>
</dbReference>
<evidence type="ECO:0000313" key="11">
    <source>
        <dbReference type="EMBL" id="SHJ84281.1"/>
    </source>
</evidence>
<dbReference type="PANTHER" id="PTHR32248:SF4">
    <property type="entry name" value="RNA POLYMERASE SIGMA-54 FACTOR"/>
    <property type="match status" value="1"/>
</dbReference>
<dbReference type="PIRSF" id="PIRSF000774">
    <property type="entry name" value="RpoN"/>
    <property type="match status" value="1"/>
</dbReference>
<dbReference type="InterPro" id="IPR038709">
    <property type="entry name" value="RpoN_core-bd_sf"/>
</dbReference>
<evidence type="ECO:0000313" key="12">
    <source>
        <dbReference type="Proteomes" id="UP000184082"/>
    </source>
</evidence>
<evidence type="ECO:0000256" key="7">
    <source>
        <dbReference type="ARBA" id="ARBA00023125"/>
    </source>
</evidence>
<protein>
    <submittedName>
        <fullName evidence="11">RNA polymerase, sigma 54 subunit, RpoN/SigL</fullName>
    </submittedName>
</protein>
<dbReference type="Pfam" id="PF04963">
    <property type="entry name" value="Sigma54_CBD"/>
    <property type="match status" value="1"/>
</dbReference>
<evidence type="ECO:0000256" key="8">
    <source>
        <dbReference type="ARBA" id="ARBA00023163"/>
    </source>
</evidence>
<evidence type="ECO:0000256" key="4">
    <source>
        <dbReference type="ARBA" id="ARBA00022695"/>
    </source>
</evidence>